<gene>
    <name evidence="3" type="ORF">RCA23_c07430</name>
</gene>
<dbReference type="GO" id="GO:0004040">
    <property type="term" value="F:amidase activity"/>
    <property type="evidence" value="ECO:0007669"/>
    <property type="project" value="UniProtKB-EC"/>
</dbReference>
<dbReference type="RefSeq" id="WP_044049172.1">
    <property type="nucleotide sequence ID" value="NZ_CP003984.1"/>
</dbReference>
<keyword evidence="1 3" id="KW-0378">Hydrolase</keyword>
<dbReference type="InterPro" id="IPR036928">
    <property type="entry name" value="AS_sf"/>
</dbReference>
<evidence type="ECO:0000256" key="1">
    <source>
        <dbReference type="ARBA" id="ARBA00022801"/>
    </source>
</evidence>
<keyword evidence="4" id="KW-1185">Reference proteome</keyword>
<dbReference type="Pfam" id="PF01425">
    <property type="entry name" value="Amidase"/>
    <property type="match status" value="1"/>
</dbReference>
<sequence length="485" mass="51604">MTQNDKSSDPRPLWQWSATEIATATHRGALSASEVVEAALDRLDAVNPDLNAVVEVCVDAARAEAKALDASDAPKGPLHGVPVTIKINVDQKGHATSNGVAAFKDVIAPDDAPVVANLRAAGAVIIGRTNTPEFSFRADTDNPLFGRTHNPWGRHVSAGGSSGGAGASVMAGIGALAHGNDIGGSLRFPASANGAVTVKPGLGRVPAWNPSQTRERGLLAQSMSVQGVIARTADDLHLSMPTLIAADIRDPLHVPFPWTGTAPETPIKVAVSKNDFGFGLHQDVSLAIDRAASALTNAGYVVEEIEPPLVRETGEIGYRSLLGEVKTLLGPDIQEHGSDILQGIFDDYHKVFPPFEGTELVSMLGQRSRYARAWAEFMETYSLVLSPFLLQPFFAPARDTEGVEGVTEVLGQAHWSFVMSYLGLPAGNIPTHVAQLPYGPVPIGVQIAGQRWREDLIVDAMQAIEREIPPMCTTLWAQVMSECCT</sequence>
<dbReference type="PANTHER" id="PTHR46072:SF5">
    <property type="entry name" value="GENERAL AMIDASE-C"/>
    <property type="match status" value="1"/>
</dbReference>
<dbReference type="AlphaFoldDB" id="A0AAN0RHK2"/>
<dbReference type="KEGG" id="ptp:RCA23_c07430"/>
<proteinExistence type="predicted"/>
<dbReference type="PANTHER" id="PTHR46072">
    <property type="entry name" value="AMIDASE-RELATED-RELATED"/>
    <property type="match status" value="1"/>
</dbReference>
<dbReference type="Proteomes" id="UP000028680">
    <property type="component" value="Chromosome"/>
</dbReference>
<evidence type="ECO:0000313" key="4">
    <source>
        <dbReference type="Proteomes" id="UP000028680"/>
    </source>
</evidence>
<dbReference type="NCBIfam" id="NF005687">
    <property type="entry name" value="PRK07487.1"/>
    <property type="match status" value="1"/>
</dbReference>
<organism evidence="3 4">
    <name type="scientific">Planktomarina temperata RCA23</name>
    <dbReference type="NCBI Taxonomy" id="666509"/>
    <lineage>
        <taxon>Bacteria</taxon>
        <taxon>Pseudomonadati</taxon>
        <taxon>Pseudomonadota</taxon>
        <taxon>Alphaproteobacteria</taxon>
        <taxon>Rhodobacterales</taxon>
        <taxon>Paracoccaceae</taxon>
        <taxon>Planktomarina</taxon>
    </lineage>
</organism>
<dbReference type="InterPro" id="IPR023631">
    <property type="entry name" value="Amidase_dom"/>
</dbReference>
<feature type="domain" description="Amidase" evidence="2">
    <location>
        <begin position="34"/>
        <end position="457"/>
    </location>
</feature>
<dbReference type="EMBL" id="CP003984">
    <property type="protein sequence ID" value="AII86299.1"/>
    <property type="molecule type" value="Genomic_DNA"/>
</dbReference>
<name>A0AAN0RHK2_9RHOB</name>
<evidence type="ECO:0000259" key="2">
    <source>
        <dbReference type="Pfam" id="PF01425"/>
    </source>
</evidence>
<evidence type="ECO:0000313" key="3">
    <source>
        <dbReference type="EMBL" id="AII86299.1"/>
    </source>
</evidence>
<protein>
    <submittedName>
        <fullName evidence="3">Amidase</fullName>
        <ecNumber evidence="3">3.5.1.4</ecNumber>
    </submittedName>
</protein>
<dbReference type="Gene3D" id="3.90.1300.10">
    <property type="entry name" value="Amidase signature (AS) domain"/>
    <property type="match status" value="1"/>
</dbReference>
<dbReference type="EC" id="3.5.1.4" evidence="3"/>
<accession>A0AAN0RHK2</accession>
<reference evidence="3 4" key="1">
    <citation type="journal article" date="2014" name="ISME J.">
        <title>Adaptation of an abundant Roseobacter RCA organism to pelagic systems revealed by genomic and transcriptomic analyses.</title>
        <authorList>
            <person name="Voget S."/>
            <person name="Wemheuer B."/>
            <person name="Brinkhoff T."/>
            <person name="Vollmers J."/>
            <person name="Dietrich S."/>
            <person name="Giebel H.A."/>
            <person name="Beardsley C."/>
            <person name="Sardemann C."/>
            <person name="Bakenhus I."/>
            <person name="Billerbeck S."/>
            <person name="Daniel R."/>
            <person name="Simon M."/>
        </authorList>
    </citation>
    <scope>NUCLEOTIDE SEQUENCE [LARGE SCALE GENOMIC DNA]</scope>
    <source>
        <strain evidence="3 4">RCA23</strain>
    </source>
</reference>
<dbReference type="SUPFAM" id="SSF75304">
    <property type="entry name" value="Amidase signature (AS) enzymes"/>
    <property type="match status" value="1"/>
</dbReference>